<reference evidence="2" key="1">
    <citation type="submission" date="2022-12" db="EMBL/GenBank/DDBJ databases">
        <title>Genome sequence of SJ11.</title>
        <authorList>
            <person name="Woo H."/>
        </authorList>
    </citation>
    <scope>NUCLEOTIDE SEQUENCE</scope>
    <source>
        <strain evidence="2">SJ11</strain>
    </source>
</reference>
<comment type="caution">
    <text evidence="2">The sequence shown here is derived from an EMBL/GenBank/DDBJ whole genome shotgun (WGS) entry which is preliminary data.</text>
</comment>
<keyword evidence="1" id="KW-0732">Signal</keyword>
<dbReference type="Proteomes" id="UP001144341">
    <property type="component" value="Unassembled WGS sequence"/>
</dbReference>
<sequence length="778" mass="89035">MYRIQQLYKKLYLLGLISILVSHSTAVMAQRTNNDVLDFGNTSSEEKHSLKANESEIIEGGLNEPARILLPRKTVAFDGGTMAFKMSIDPNAQNYFSVKLWGSDKDRSMIMLFAEGKQIGYRHLGDIDFLYLGNGQAPLQGRFFYVTLPLPLKMTKGKSEINLEIRSYGEIWAYGTNFAQYQKNMTASSLGFYKAYTHTTTKIQPEKKEKQGRAILNLPLRNEPGEEVIDELKQRVNNEIATTLKRDKPLNQHEIMFLSAASKIKWTTAYQNSQVIDRIILGIDDHYRKYVKDPGIIYSDPNIYNYEWLVTGPIGRAIRQLWTEISPALDKEFDDGSGRQVSRRKAWSTLMEEAIKYSTTHRRQYTNQSMIIDLFLYDCNEALRLLDRDKALPKKQTLDYLYQSVGLRPWLGKETPNGPERNLGDNYWQLTSKGLTKELGFVGYYGEVLDWVVDIFNATGKEGVANSGDPEIRKQLLKMMAARGYFRYPAADEDGKRAMRIEAVIGWRDNSHYPGDVIYGDRAIAWDASPLMTAASTHDTHAIGIAQQMIGDNQFFKVVSDKMKLKGLRVTKSLLTIPDDYEWIKTKKAENFRLPMSAGMPDFIFSDEEDGVVAIKNGNERLYASLYWRARNAINNLAKVHYMTPENDFISNIYIHSEYQASGMVYKRPDWVNMGFANKEWYPSIKSAHTGEELPIAKIPAGVKFKPGDENVYAGKADFYCMVYGKYLIAMNTRKNKNYEFTIPKEFQNSKELVSKKDVGTKYKIIIEPESTIVLYKK</sequence>
<proteinExistence type="predicted"/>
<evidence type="ECO:0000313" key="2">
    <source>
        <dbReference type="EMBL" id="MCZ4223465.1"/>
    </source>
</evidence>
<feature type="chain" id="PRO_5046154329" evidence="1">
    <location>
        <begin position="30"/>
        <end position="778"/>
    </location>
</feature>
<keyword evidence="3" id="KW-1185">Reference proteome</keyword>
<accession>A0ABT4KXG7</accession>
<name>A0ABT4KXG7_9SPHI</name>
<organism evidence="2 3">
    <name type="scientific">Pedobacter rhodius</name>
    <dbReference type="NCBI Taxonomy" id="3004098"/>
    <lineage>
        <taxon>Bacteria</taxon>
        <taxon>Pseudomonadati</taxon>
        <taxon>Bacteroidota</taxon>
        <taxon>Sphingobacteriia</taxon>
        <taxon>Sphingobacteriales</taxon>
        <taxon>Sphingobacteriaceae</taxon>
        <taxon>Pedobacter</taxon>
    </lineage>
</organism>
<evidence type="ECO:0000256" key="1">
    <source>
        <dbReference type="SAM" id="SignalP"/>
    </source>
</evidence>
<dbReference type="EMBL" id="JAPWGL010000002">
    <property type="protein sequence ID" value="MCZ4223465.1"/>
    <property type="molecule type" value="Genomic_DNA"/>
</dbReference>
<feature type="signal peptide" evidence="1">
    <location>
        <begin position="1"/>
        <end position="29"/>
    </location>
</feature>
<evidence type="ECO:0000313" key="3">
    <source>
        <dbReference type="Proteomes" id="UP001144341"/>
    </source>
</evidence>
<gene>
    <name evidence="2" type="ORF">O0931_09165</name>
</gene>
<protein>
    <submittedName>
        <fullName evidence="2">Uncharacterized protein</fullName>
    </submittedName>
</protein>